<dbReference type="Proteomes" id="UP000242715">
    <property type="component" value="Unassembled WGS sequence"/>
</dbReference>
<name>A0A2Z6P7U7_TRISU</name>
<evidence type="ECO:0000313" key="1">
    <source>
        <dbReference type="EMBL" id="GAU39869.1"/>
    </source>
</evidence>
<dbReference type="AlphaFoldDB" id="A0A2Z6P7U7"/>
<evidence type="ECO:0000313" key="2">
    <source>
        <dbReference type="Proteomes" id="UP000242715"/>
    </source>
</evidence>
<sequence length="103" mass="11361">MMRSLKVKFINGFSNITTCADVGSFTSATHVEPDSVSNSNGPVFSTFVFIVITQMEIIARTSVDNAEHIARINFFDLGLNLRFLSDGKSEGKLPVKLLFDKSK</sequence>
<proteinExistence type="predicted"/>
<organism evidence="1 2">
    <name type="scientific">Trifolium subterraneum</name>
    <name type="common">Subterranean clover</name>
    <dbReference type="NCBI Taxonomy" id="3900"/>
    <lineage>
        <taxon>Eukaryota</taxon>
        <taxon>Viridiplantae</taxon>
        <taxon>Streptophyta</taxon>
        <taxon>Embryophyta</taxon>
        <taxon>Tracheophyta</taxon>
        <taxon>Spermatophyta</taxon>
        <taxon>Magnoliopsida</taxon>
        <taxon>eudicotyledons</taxon>
        <taxon>Gunneridae</taxon>
        <taxon>Pentapetalae</taxon>
        <taxon>rosids</taxon>
        <taxon>fabids</taxon>
        <taxon>Fabales</taxon>
        <taxon>Fabaceae</taxon>
        <taxon>Papilionoideae</taxon>
        <taxon>50 kb inversion clade</taxon>
        <taxon>NPAAA clade</taxon>
        <taxon>Hologalegina</taxon>
        <taxon>IRL clade</taxon>
        <taxon>Trifolieae</taxon>
        <taxon>Trifolium</taxon>
    </lineage>
</organism>
<keyword evidence="2" id="KW-1185">Reference proteome</keyword>
<gene>
    <name evidence="1" type="ORF">TSUD_69170</name>
</gene>
<accession>A0A2Z6P7U7</accession>
<protein>
    <submittedName>
        <fullName evidence="1">Uncharacterized protein</fullName>
    </submittedName>
</protein>
<reference evidence="2" key="1">
    <citation type="journal article" date="2017" name="Front. Plant Sci.">
        <title>Climate Clever Clovers: New Paradigm to Reduce the Environmental Footprint of Ruminants by Breeding Low Methanogenic Forages Utilizing Haplotype Variation.</title>
        <authorList>
            <person name="Kaur P."/>
            <person name="Appels R."/>
            <person name="Bayer P.E."/>
            <person name="Keeble-Gagnere G."/>
            <person name="Wang J."/>
            <person name="Hirakawa H."/>
            <person name="Shirasawa K."/>
            <person name="Vercoe P."/>
            <person name="Stefanova K."/>
            <person name="Durmic Z."/>
            <person name="Nichols P."/>
            <person name="Revell C."/>
            <person name="Isobe S.N."/>
            <person name="Edwards D."/>
            <person name="Erskine W."/>
        </authorList>
    </citation>
    <scope>NUCLEOTIDE SEQUENCE [LARGE SCALE GENOMIC DNA]</scope>
    <source>
        <strain evidence="2">cv. Daliak</strain>
    </source>
</reference>
<dbReference type="EMBL" id="DF973781">
    <property type="protein sequence ID" value="GAU39869.1"/>
    <property type="molecule type" value="Genomic_DNA"/>
</dbReference>